<dbReference type="PATRIC" id="fig|1341181.4.peg.1715"/>
<dbReference type="OrthoDB" id="1154186at2"/>
<evidence type="ECO:0008006" key="3">
    <source>
        <dbReference type="Google" id="ProtNLM"/>
    </source>
</evidence>
<dbReference type="AlphaFoldDB" id="V6SNW5"/>
<dbReference type="Proteomes" id="UP000018004">
    <property type="component" value="Unassembled WGS sequence"/>
</dbReference>
<evidence type="ECO:0000313" key="1">
    <source>
        <dbReference type="EMBL" id="ESU28388.1"/>
    </source>
</evidence>
<sequence length="513" mass="57119">MSSFIDTLLHRQLQSGREFEGLIPKSEGTQQYFEADNEYSDTYETLAYMALWAYAYAHQMKKVAPLLLGATISETVENVYKWLYHHFQYKIDGQLQHLYAPSAAWENRVTGFDCKTYSLLASTILQCLSIPHAFRKVKQPGMMPNDWTHVYVIVPTQNNKYLIIDATTHNNKEVSFIEKYDYTMKLKHVGLASPAIYGGLACPGTECTCGQGLASAYGGYDFDMNTLYTLPNAEQPFGLNGSFNMDNIKSLFSQPLSCYGGTSYDATRAKSDIEGLLARLHSYIDKFNLALQQGDTKNFALYINKFIGTATWNASVAGTKRSEGWQSACTAENLKITHETYNFYRYTVTKALDIWLKEYFTSIPTGTKRYGRVSISGNVEEAYFGEWATWVGQDIVFDIPLVTYYPILSKNIPAFEVTKFIYESNTNITALTPQTVLSGLQTVIVAAQQYTSGSNNPNTPITDGGTYDGTTGEYIPAGEKPKTSMAGTGLVVGCVLAYAGYKIMTSKATKNAK</sequence>
<reference evidence="1 2" key="1">
    <citation type="submission" date="2013-08" db="EMBL/GenBank/DDBJ databases">
        <title>Flavobacterium limnosediminis JC2902 genome sequencing.</title>
        <authorList>
            <person name="Lee K."/>
            <person name="Yi H."/>
            <person name="Park S."/>
            <person name="Chun J."/>
        </authorList>
    </citation>
    <scope>NUCLEOTIDE SEQUENCE [LARGE SCALE GENOMIC DNA]</scope>
    <source>
        <strain evidence="1 2">JC2902</strain>
    </source>
</reference>
<name>V6SNW5_9FLAO</name>
<comment type="caution">
    <text evidence="1">The sequence shown here is derived from an EMBL/GenBank/DDBJ whole genome shotgun (WGS) entry which is preliminary data.</text>
</comment>
<protein>
    <recommendedName>
        <fullName evidence="3">Transglutaminase-like domain-containing protein</fullName>
    </recommendedName>
</protein>
<organism evidence="1 2">
    <name type="scientific">Flavobacterium limnosediminis JC2902</name>
    <dbReference type="NCBI Taxonomy" id="1341181"/>
    <lineage>
        <taxon>Bacteria</taxon>
        <taxon>Pseudomonadati</taxon>
        <taxon>Bacteroidota</taxon>
        <taxon>Flavobacteriia</taxon>
        <taxon>Flavobacteriales</taxon>
        <taxon>Flavobacteriaceae</taxon>
        <taxon>Flavobacterium</taxon>
    </lineage>
</organism>
<dbReference type="eggNOG" id="ENOG50330XR">
    <property type="taxonomic scope" value="Bacteria"/>
</dbReference>
<keyword evidence="2" id="KW-1185">Reference proteome</keyword>
<gene>
    <name evidence="1" type="ORF">FLJC2902T_17420</name>
</gene>
<dbReference type="RefSeq" id="WP_023579371.1">
    <property type="nucleotide sequence ID" value="NZ_AVGG01000007.1"/>
</dbReference>
<dbReference type="STRING" id="1341181.FLJC2902T_17420"/>
<accession>V6SNW5</accession>
<dbReference type="EMBL" id="AVGG01000007">
    <property type="protein sequence ID" value="ESU28388.1"/>
    <property type="molecule type" value="Genomic_DNA"/>
</dbReference>
<proteinExistence type="predicted"/>
<evidence type="ECO:0000313" key="2">
    <source>
        <dbReference type="Proteomes" id="UP000018004"/>
    </source>
</evidence>